<evidence type="ECO:0008006" key="4">
    <source>
        <dbReference type="Google" id="ProtNLM"/>
    </source>
</evidence>
<keyword evidence="1" id="KW-0812">Transmembrane</keyword>
<gene>
    <name evidence="2" type="ORF">KHY67_02115</name>
</gene>
<name>A0A943GPS3_9ACTN</name>
<dbReference type="EMBL" id="JAGZJA010000001">
    <property type="protein sequence ID" value="MBS5146489.1"/>
    <property type="molecule type" value="Genomic_DNA"/>
</dbReference>
<reference evidence="2" key="1">
    <citation type="submission" date="2021-02" db="EMBL/GenBank/DDBJ databases">
        <title>Infant gut strain persistence is associated with maternal origin, phylogeny, and functional potential including surface adhesion and iron acquisition.</title>
        <authorList>
            <person name="Lou Y.C."/>
        </authorList>
    </citation>
    <scope>NUCLEOTIDE SEQUENCE</scope>
    <source>
        <strain evidence="2">L3_128_245G1_dasL3_128_245G1_concoct_49</strain>
    </source>
</reference>
<accession>A0A943GPS3</accession>
<keyword evidence="1" id="KW-0472">Membrane</keyword>
<comment type="caution">
    <text evidence="2">The sequence shown here is derived from an EMBL/GenBank/DDBJ whole genome shotgun (WGS) entry which is preliminary data.</text>
</comment>
<sequence length="141" mass="14754">MEEIVDREARVAIGRTLALACVAVGAGVCLVAVSFTARYLVGSVAFYSMTLLSMVMGFTVMTRAGERAVSAASAAGVLAELAAGKCAAAEKVVLRERLAHEIARDGVRDPYARLVLSAACAVDIACMLVWFATLIRPGLFA</sequence>
<evidence type="ECO:0000313" key="3">
    <source>
        <dbReference type="Proteomes" id="UP000738879"/>
    </source>
</evidence>
<evidence type="ECO:0000313" key="2">
    <source>
        <dbReference type="EMBL" id="MBS5146489.1"/>
    </source>
</evidence>
<feature type="transmembrane region" description="Helical" evidence="1">
    <location>
        <begin position="39"/>
        <end position="60"/>
    </location>
</feature>
<feature type="transmembrane region" description="Helical" evidence="1">
    <location>
        <begin position="114"/>
        <end position="135"/>
    </location>
</feature>
<feature type="transmembrane region" description="Helical" evidence="1">
    <location>
        <begin position="12"/>
        <end position="33"/>
    </location>
</feature>
<organism evidence="2 3">
    <name type="scientific">Collinsella intestinalis</name>
    <dbReference type="NCBI Taxonomy" id="147207"/>
    <lineage>
        <taxon>Bacteria</taxon>
        <taxon>Bacillati</taxon>
        <taxon>Actinomycetota</taxon>
        <taxon>Coriobacteriia</taxon>
        <taxon>Coriobacteriales</taxon>
        <taxon>Coriobacteriaceae</taxon>
        <taxon>Collinsella</taxon>
    </lineage>
</organism>
<evidence type="ECO:0000256" key="1">
    <source>
        <dbReference type="SAM" id="Phobius"/>
    </source>
</evidence>
<protein>
    <recommendedName>
        <fullName evidence="4">DUF3899 domain-containing protein</fullName>
    </recommendedName>
</protein>
<dbReference type="AlphaFoldDB" id="A0A943GPS3"/>
<proteinExistence type="predicted"/>
<dbReference type="Proteomes" id="UP000738879">
    <property type="component" value="Unassembled WGS sequence"/>
</dbReference>
<keyword evidence="1" id="KW-1133">Transmembrane helix</keyword>